<keyword evidence="3" id="KW-1003">Cell membrane</keyword>
<gene>
    <name evidence="11" type="ORF">DBV15_09562</name>
</gene>
<dbReference type="EMBL" id="QBLH01000348">
    <property type="protein sequence ID" value="TGZ56308.1"/>
    <property type="molecule type" value="Genomic_DNA"/>
</dbReference>
<evidence type="ECO:0000313" key="11">
    <source>
        <dbReference type="EMBL" id="TGZ56308.1"/>
    </source>
</evidence>
<keyword evidence="5 8" id="KW-1133">Transmembrane helix</keyword>
<evidence type="ECO:0000259" key="10">
    <source>
        <dbReference type="PROSITE" id="PS50026"/>
    </source>
</evidence>
<evidence type="ECO:0000256" key="8">
    <source>
        <dbReference type="SAM" id="Phobius"/>
    </source>
</evidence>
<dbReference type="PANTHER" id="PTHR14319:SF3">
    <property type="entry name" value="TRANSMEMBRANE PROTEIN-LIKE PROTEIN"/>
    <property type="match status" value="1"/>
</dbReference>
<dbReference type="PROSITE" id="PS01186">
    <property type="entry name" value="EGF_2"/>
    <property type="match status" value="1"/>
</dbReference>
<dbReference type="PROSITE" id="PS00022">
    <property type="entry name" value="EGF_1"/>
    <property type="match status" value="1"/>
</dbReference>
<dbReference type="InterPro" id="IPR000742">
    <property type="entry name" value="EGF"/>
</dbReference>
<keyword evidence="12" id="KW-1185">Reference proteome</keyword>
<comment type="subcellular location">
    <subcellularLocation>
        <location evidence="1">Cell membrane</location>
        <topology evidence="1">Multi-pass membrane protein</topology>
    </subcellularLocation>
</comment>
<feature type="chain" id="PRO_5020537869" description="EGF-like domain-containing protein" evidence="9">
    <location>
        <begin position="22"/>
        <end position="727"/>
    </location>
</feature>
<proteinExistence type="inferred from homology"/>
<dbReference type="GO" id="GO:0005886">
    <property type="term" value="C:plasma membrane"/>
    <property type="evidence" value="ECO:0007669"/>
    <property type="project" value="UniProtKB-SubCell"/>
</dbReference>
<feature type="transmembrane region" description="Helical" evidence="8">
    <location>
        <begin position="637"/>
        <end position="656"/>
    </location>
</feature>
<evidence type="ECO:0000256" key="6">
    <source>
        <dbReference type="ARBA" id="ARBA00023136"/>
    </source>
</evidence>
<reference evidence="11 12" key="1">
    <citation type="journal article" date="2019" name="Philos. Trans. R. Soc. Lond., B, Biol. Sci.">
        <title>Ant behaviour and brain gene expression of defending hosts depend on the ecological success of the intruding social parasite.</title>
        <authorList>
            <person name="Kaur R."/>
            <person name="Stoldt M."/>
            <person name="Jongepier E."/>
            <person name="Feldmeyer B."/>
            <person name="Menzel F."/>
            <person name="Bornberg-Bauer E."/>
            <person name="Foitzik S."/>
        </authorList>
    </citation>
    <scope>NUCLEOTIDE SEQUENCE [LARGE SCALE GENOMIC DNA]</scope>
    <source>
        <tissue evidence="11">Whole body</tissue>
    </source>
</reference>
<keyword evidence="6 8" id="KW-0472">Membrane</keyword>
<evidence type="ECO:0000256" key="3">
    <source>
        <dbReference type="ARBA" id="ARBA00022475"/>
    </source>
</evidence>
<feature type="disulfide bond" evidence="7">
    <location>
        <begin position="505"/>
        <end position="514"/>
    </location>
</feature>
<protein>
    <recommendedName>
        <fullName evidence="10">EGF-like domain-containing protein</fullName>
    </recommendedName>
</protein>
<evidence type="ECO:0000256" key="2">
    <source>
        <dbReference type="ARBA" id="ARBA00005542"/>
    </source>
</evidence>
<dbReference type="Pfam" id="PF12036">
    <property type="entry name" value="DUF3522"/>
    <property type="match status" value="1"/>
</dbReference>
<feature type="transmembrane region" description="Helical" evidence="8">
    <location>
        <begin position="519"/>
        <end position="540"/>
    </location>
</feature>
<dbReference type="PROSITE" id="PS50026">
    <property type="entry name" value="EGF_3"/>
    <property type="match status" value="1"/>
</dbReference>
<dbReference type="AlphaFoldDB" id="A0A4S2L6S9"/>
<keyword evidence="4 8" id="KW-0812">Transmembrane</keyword>
<dbReference type="Proteomes" id="UP000310200">
    <property type="component" value="Unassembled WGS sequence"/>
</dbReference>
<accession>A0A4S2L6S9</accession>
<feature type="transmembrane region" description="Helical" evidence="8">
    <location>
        <begin position="676"/>
        <end position="695"/>
    </location>
</feature>
<evidence type="ECO:0000313" key="12">
    <source>
        <dbReference type="Proteomes" id="UP000310200"/>
    </source>
</evidence>
<evidence type="ECO:0000256" key="7">
    <source>
        <dbReference type="PROSITE-ProRule" id="PRU00076"/>
    </source>
</evidence>
<evidence type="ECO:0000256" key="9">
    <source>
        <dbReference type="SAM" id="SignalP"/>
    </source>
</evidence>
<evidence type="ECO:0000256" key="5">
    <source>
        <dbReference type="ARBA" id="ARBA00022989"/>
    </source>
</evidence>
<feature type="transmembrane region" description="Helical" evidence="8">
    <location>
        <begin position="583"/>
        <end position="608"/>
    </location>
</feature>
<comment type="caution">
    <text evidence="11">The sequence shown here is derived from an EMBL/GenBank/DDBJ whole genome shotgun (WGS) entry which is preliminary data.</text>
</comment>
<comment type="caution">
    <text evidence="7">Lacks conserved residue(s) required for the propagation of feature annotation.</text>
</comment>
<dbReference type="InterPro" id="IPR021910">
    <property type="entry name" value="NGX6/PGAP6/MYMK"/>
</dbReference>
<organism evidence="11 12">
    <name type="scientific">Temnothorax longispinosus</name>
    <dbReference type="NCBI Taxonomy" id="300112"/>
    <lineage>
        <taxon>Eukaryota</taxon>
        <taxon>Metazoa</taxon>
        <taxon>Ecdysozoa</taxon>
        <taxon>Arthropoda</taxon>
        <taxon>Hexapoda</taxon>
        <taxon>Insecta</taxon>
        <taxon>Pterygota</taxon>
        <taxon>Neoptera</taxon>
        <taxon>Endopterygota</taxon>
        <taxon>Hymenoptera</taxon>
        <taxon>Apocrita</taxon>
        <taxon>Aculeata</taxon>
        <taxon>Formicoidea</taxon>
        <taxon>Formicidae</taxon>
        <taxon>Myrmicinae</taxon>
        <taxon>Temnothorax</taxon>
    </lineage>
</organism>
<feature type="transmembrane region" description="Helical" evidence="8">
    <location>
        <begin position="701"/>
        <end position="720"/>
    </location>
</feature>
<sequence>MRESALAVLLAWTLAAQQGLCGKLEKIAQQPSNILVDYYAYRHISIIHFNVPERTVAVAFKFMAKEEKTGGIGRCSPVNVSLYLKSASLPFVSPDGSKVAAKLMETKNRRRHYSLEMQSNGEQYMIKIEAPSAGDWYAIAFRSWTDPEEGKIKQQGISVSCETVMDAEMFVEMPATTFLVDPEIKYKVQLDETSDTTIVQYLVPDVGLEEMSLFLKSSCGEDCNIAVHITAEDNLAGSLFNSTEKSLSFKPYPGDFHYVTLRLLSGNASNVTLQLPTSRQTDIGVDQVTPVVLSRKSFPEFFLFDYEHLRGNDTKPQPFNVTADALSVLSFEIGRVYDVGGTVTLGFKLVDVEEKYKKNIVLVACVSLGYYLNITSGGACVRAQGLTTADVYVNATEPAYVHVPFPEAGTWYVSLRVFCPEEEEKKTISADSGANISSSTSSCSCGRTCLQGDVACESCDCLSRCTAVRVESVVSSSPCVEGRCGGHGKCMHYMSGGFVFSACHCTGGYRGFDCADDTYVLSTSGILLQLLALTFSNFAFLGSIYVAIRREYFTEAVAYFAVMFFSTFYHACEAGEEIYSVCIMRLSVLQFCDFFNALLAIWVTLVAMASFGPRLTAFCQVTGAIVLAMGAEMDRTALWVFLLPAVTGSALIGLSWGLRCRRRRTIKYPSRPYRTIYFPAGVLLVFLGLICYAFLQTRRNYYLVHSMWHICVAIGVILLLPKRKYMK</sequence>
<keyword evidence="9" id="KW-0732">Signal</keyword>
<keyword evidence="7" id="KW-0245">EGF-like domain</keyword>
<comment type="similarity">
    <text evidence="2">Belongs to the TMEM8 family.</text>
</comment>
<feature type="signal peptide" evidence="9">
    <location>
        <begin position="1"/>
        <end position="21"/>
    </location>
</feature>
<dbReference type="PANTHER" id="PTHR14319">
    <property type="entry name" value="FIVE-SPAN TRANSMEMBRANE PROTEIN M83"/>
    <property type="match status" value="1"/>
</dbReference>
<name>A0A4S2L6S9_9HYME</name>
<feature type="domain" description="EGF-like" evidence="10">
    <location>
        <begin position="475"/>
        <end position="515"/>
    </location>
</feature>
<evidence type="ECO:0000256" key="4">
    <source>
        <dbReference type="ARBA" id="ARBA00022692"/>
    </source>
</evidence>
<keyword evidence="7" id="KW-1015">Disulfide bond</keyword>
<evidence type="ECO:0000256" key="1">
    <source>
        <dbReference type="ARBA" id="ARBA00004651"/>
    </source>
</evidence>